<evidence type="ECO:0000256" key="1">
    <source>
        <dbReference type="ARBA" id="ARBA00023186"/>
    </source>
</evidence>
<evidence type="ECO:0000313" key="3">
    <source>
        <dbReference type="Proteomes" id="UP000664859"/>
    </source>
</evidence>
<accession>A0A835ZNU0</accession>
<dbReference type="CDD" id="cd00320">
    <property type="entry name" value="cpn10"/>
    <property type="match status" value="1"/>
</dbReference>
<gene>
    <name evidence="2" type="ORF">JKP88DRAFT_274868</name>
</gene>
<dbReference type="Gene3D" id="2.30.33.40">
    <property type="entry name" value="GroES chaperonin"/>
    <property type="match status" value="1"/>
</dbReference>
<organism evidence="2 3">
    <name type="scientific">Tribonema minus</name>
    <dbReference type="NCBI Taxonomy" id="303371"/>
    <lineage>
        <taxon>Eukaryota</taxon>
        <taxon>Sar</taxon>
        <taxon>Stramenopiles</taxon>
        <taxon>Ochrophyta</taxon>
        <taxon>PX clade</taxon>
        <taxon>Xanthophyceae</taxon>
        <taxon>Tribonematales</taxon>
        <taxon>Tribonemataceae</taxon>
        <taxon>Tribonema</taxon>
    </lineage>
</organism>
<dbReference type="InterPro" id="IPR020818">
    <property type="entry name" value="Chaperonin_GroES"/>
</dbReference>
<keyword evidence="3" id="KW-1185">Reference proteome</keyword>
<dbReference type="Pfam" id="PF00166">
    <property type="entry name" value="Cpn10"/>
    <property type="match status" value="1"/>
</dbReference>
<dbReference type="EMBL" id="JAFCMP010000013">
    <property type="protein sequence ID" value="KAG5191883.1"/>
    <property type="molecule type" value="Genomic_DNA"/>
</dbReference>
<reference evidence="2" key="1">
    <citation type="submission" date="2021-02" db="EMBL/GenBank/DDBJ databases">
        <title>First Annotated Genome of the Yellow-green Alga Tribonema minus.</title>
        <authorList>
            <person name="Mahan K.M."/>
        </authorList>
    </citation>
    <scope>NUCLEOTIDE SEQUENCE</scope>
    <source>
        <strain evidence="2">UTEX B ZZ1240</strain>
    </source>
</reference>
<dbReference type="Proteomes" id="UP000664859">
    <property type="component" value="Unassembled WGS sequence"/>
</dbReference>
<dbReference type="SUPFAM" id="SSF50129">
    <property type="entry name" value="GroES-like"/>
    <property type="match status" value="1"/>
</dbReference>
<protein>
    <submittedName>
        <fullName evidence="2">Uncharacterized protein</fullName>
    </submittedName>
</protein>
<name>A0A835ZNU0_9STRA</name>
<dbReference type="InterPro" id="IPR037124">
    <property type="entry name" value="Chaperonin_GroES_sf"/>
</dbReference>
<dbReference type="InterPro" id="IPR011032">
    <property type="entry name" value="GroES-like_sf"/>
</dbReference>
<dbReference type="GO" id="GO:0044183">
    <property type="term" value="F:protein folding chaperone"/>
    <property type="evidence" value="ECO:0007669"/>
    <property type="project" value="InterPro"/>
</dbReference>
<dbReference type="OrthoDB" id="184876at2759"/>
<dbReference type="GO" id="GO:0005524">
    <property type="term" value="F:ATP binding"/>
    <property type="evidence" value="ECO:0007669"/>
    <property type="project" value="InterPro"/>
</dbReference>
<comment type="caution">
    <text evidence="2">The sequence shown here is derived from an EMBL/GenBank/DDBJ whole genome shotgun (WGS) entry which is preliminary data.</text>
</comment>
<keyword evidence="1" id="KW-0143">Chaperone</keyword>
<proteinExistence type="predicted"/>
<evidence type="ECO:0000313" key="2">
    <source>
        <dbReference type="EMBL" id="KAG5191883.1"/>
    </source>
</evidence>
<dbReference type="AlphaFoldDB" id="A0A835ZNU0"/>
<dbReference type="SMART" id="SM00883">
    <property type="entry name" value="Cpn10"/>
    <property type="match status" value="1"/>
</dbReference>
<sequence>MAVELPSKAVRQQALYDMVYVERLPEAQQMTSGLFLPGKENPRMHVCKIVSLGQGREGESGTLVENAGLKPGDLVYVKDPWGIGPKDDEFSNHKFSFVRYQNICAVIPNSDAYEASARAAGEEALAMAQAGQSFSF</sequence>